<evidence type="ECO:0000313" key="1">
    <source>
        <dbReference type="EMBL" id="ASF81308.1"/>
    </source>
</evidence>
<dbReference type="EMBL" id="MF150120">
    <property type="protein sequence ID" value="ASF81308.1"/>
    <property type="molecule type" value="Genomic_DNA"/>
</dbReference>
<accession>A0A1C8Y8F8</accession>
<sequence>MNAQVSGLKLELATSFLQGVAMKVINTPDARSVRVAGIEIIDSVKTVASVFTEILLFMVWFPAIIYGLYRVVIVLWDDSLKPQSLMEFINFMVELYSYVLPSLAVIAVVLIVILSSFKVFSKVWRKSC</sequence>
<reference evidence="1" key="1">
    <citation type="submission" date="2017-05" db="EMBL/GenBank/DDBJ databases">
        <authorList>
            <person name="Song R."/>
            <person name="Chenine A.L."/>
            <person name="Ruprecht R.M."/>
        </authorList>
    </citation>
    <scope>NUCLEOTIDE SEQUENCE</scope>
    <source>
        <strain evidence="1">A64477</strain>
        <plasmid evidence="1">pKP64477d</plasmid>
    </source>
</reference>
<proteinExistence type="predicted"/>
<gene>
    <name evidence="1" type="ORF">KP64477d_00043</name>
</gene>
<protein>
    <submittedName>
        <fullName evidence="1">Uncharacterized protein</fullName>
    </submittedName>
</protein>
<dbReference type="AlphaFoldDB" id="A0A1C8Y8F8"/>
<keyword evidence="1" id="KW-0614">Plasmid</keyword>
<organism evidence="1">
    <name type="scientific">Klebsiella pneumoniae</name>
    <dbReference type="NCBI Taxonomy" id="573"/>
    <lineage>
        <taxon>Bacteria</taxon>
        <taxon>Pseudomonadati</taxon>
        <taxon>Pseudomonadota</taxon>
        <taxon>Gammaproteobacteria</taxon>
        <taxon>Enterobacterales</taxon>
        <taxon>Enterobacteriaceae</taxon>
        <taxon>Klebsiella/Raoultella group</taxon>
        <taxon>Klebsiella</taxon>
        <taxon>Klebsiella pneumoniae complex</taxon>
    </lineage>
</organism>
<dbReference type="RefSeq" id="WP_228717768.1">
    <property type="nucleotide sequence ID" value="NZ_MF150120.1"/>
</dbReference>
<name>A0A1C8Y8F8_KLEPN</name>
<geneLocation type="plasmid" evidence="1">
    <name>pKP64477d</name>
</geneLocation>